<feature type="transmembrane region" description="Helical" evidence="1">
    <location>
        <begin position="255"/>
        <end position="276"/>
    </location>
</feature>
<feature type="transmembrane region" description="Helical" evidence="1">
    <location>
        <begin position="93"/>
        <end position="114"/>
    </location>
</feature>
<feature type="transmembrane region" description="Helical" evidence="1">
    <location>
        <begin position="221"/>
        <end position="243"/>
    </location>
</feature>
<feature type="transmembrane region" description="Helical" evidence="1">
    <location>
        <begin position="282"/>
        <end position="300"/>
    </location>
</feature>
<dbReference type="EMBL" id="SLZR01000003">
    <property type="protein sequence ID" value="TCS42665.1"/>
    <property type="molecule type" value="Genomic_DNA"/>
</dbReference>
<sequence length="314" mass="34081">MTGTVFIIFATFFWALDTLIRYPLLNAGLAAIQIVFVEHLILVAGLWCWLLITRQKLWGFSRKDIPSLLVIGGLGSAIGTLAFTQAFSYMNPTLVILLQKLQPVVAISLAALLLKEKLNLGYLLCVLLAFSGSFMLMYADIVALLSSNGWHYSPELLTRLIGYGFTFIAVISWGASTVFGKKLALKGYSSGQIMNGRFTVGLVVLMPFLFSGLPFEQAVNVGFAGKILLMVLMSGALGMLLYYQGLKKVDSKHSALAEMAFPVMAGIINWAVLGITLAPLQIAGGVILVLASFAVHFDALTAQQKFTKRQSIVS</sequence>
<feature type="transmembrane region" description="Helical" evidence="1">
    <location>
        <begin position="65"/>
        <end position="87"/>
    </location>
</feature>
<feature type="transmembrane region" description="Helical" evidence="1">
    <location>
        <begin position="156"/>
        <end position="175"/>
    </location>
</feature>
<evidence type="ECO:0000313" key="3">
    <source>
        <dbReference type="EMBL" id="TCS42665.1"/>
    </source>
</evidence>
<proteinExistence type="predicted"/>
<keyword evidence="1" id="KW-0812">Transmembrane</keyword>
<protein>
    <submittedName>
        <fullName evidence="3">Threonine/homoserine efflux transporter RhtA</fullName>
    </submittedName>
</protein>
<feature type="domain" description="EamA" evidence="2">
    <location>
        <begin position="2"/>
        <end position="137"/>
    </location>
</feature>
<evidence type="ECO:0000256" key="1">
    <source>
        <dbReference type="SAM" id="Phobius"/>
    </source>
</evidence>
<organism evidence="3 4">
    <name type="scientific">Reinekea marinisedimentorum</name>
    <dbReference type="NCBI Taxonomy" id="230495"/>
    <lineage>
        <taxon>Bacteria</taxon>
        <taxon>Pseudomonadati</taxon>
        <taxon>Pseudomonadota</taxon>
        <taxon>Gammaproteobacteria</taxon>
        <taxon>Oceanospirillales</taxon>
        <taxon>Saccharospirillaceae</taxon>
        <taxon>Reinekea</taxon>
    </lineage>
</organism>
<evidence type="ECO:0000259" key="2">
    <source>
        <dbReference type="Pfam" id="PF00892"/>
    </source>
</evidence>
<feature type="domain" description="EamA" evidence="2">
    <location>
        <begin position="161"/>
        <end position="294"/>
    </location>
</feature>
<feature type="transmembrane region" description="Helical" evidence="1">
    <location>
        <begin position="196"/>
        <end position="215"/>
    </location>
</feature>
<gene>
    <name evidence="3" type="ORF">BCF53_103333</name>
</gene>
<reference evidence="3 4" key="1">
    <citation type="submission" date="2019-03" db="EMBL/GenBank/DDBJ databases">
        <title>Genomic Encyclopedia of Archaeal and Bacterial Type Strains, Phase II (KMG-II): from individual species to whole genera.</title>
        <authorList>
            <person name="Goeker M."/>
        </authorList>
    </citation>
    <scope>NUCLEOTIDE SEQUENCE [LARGE SCALE GENOMIC DNA]</scope>
    <source>
        <strain evidence="3 4">DSM 15388</strain>
    </source>
</reference>
<keyword evidence="1" id="KW-0472">Membrane</keyword>
<name>A0A4R3IDC6_9GAMM</name>
<dbReference type="RefSeq" id="WP_132700574.1">
    <property type="nucleotide sequence ID" value="NZ_SLZR01000003.1"/>
</dbReference>
<dbReference type="AlphaFoldDB" id="A0A4R3IDC6"/>
<feature type="transmembrane region" description="Helical" evidence="1">
    <location>
        <begin position="31"/>
        <end position="53"/>
    </location>
</feature>
<dbReference type="PANTHER" id="PTHR22911">
    <property type="entry name" value="ACYL-MALONYL CONDENSING ENZYME-RELATED"/>
    <property type="match status" value="1"/>
</dbReference>
<dbReference type="Pfam" id="PF00892">
    <property type="entry name" value="EamA"/>
    <property type="match status" value="2"/>
</dbReference>
<accession>A0A4R3IDC6</accession>
<dbReference type="Proteomes" id="UP000295793">
    <property type="component" value="Unassembled WGS sequence"/>
</dbReference>
<evidence type="ECO:0000313" key="4">
    <source>
        <dbReference type="Proteomes" id="UP000295793"/>
    </source>
</evidence>
<comment type="caution">
    <text evidence="3">The sequence shown here is derived from an EMBL/GenBank/DDBJ whole genome shotgun (WGS) entry which is preliminary data.</text>
</comment>
<dbReference type="OrthoDB" id="6212796at2"/>
<dbReference type="InterPro" id="IPR037185">
    <property type="entry name" value="EmrE-like"/>
</dbReference>
<dbReference type="InterPro" id="IPR000620">
    <property type="entry name" value="EamA_dom"/>
</dbReference>
<dbReference type="GO" id="GO:0016020">
    <property type="term" value="C:membrane"/>
    <property type="evidence" value="ECO:0007669"/>
    <property type="project" value="InterPro"/>
</dbReference>
<keyword evidence="1" id="KW-1133">Transmembrane helix</keyword>
<feature type="transmembrane region" description="Helical" evidence="1">
    <location>
        <begin position="121"/>
        <end position="144"/>
    </location>
</feature>
<dbReference type="SUPFAM" id="SSF103481">
    <property type="entry name" value="Multidrug resistance efflux transporter EmrE"/>
    <property type="match status" value="2"/>
</dbReference>
<keyword evidence="4" id="KW-1185">Reference proteome</keyword>